<sequence length="530" mass="60874">MDDIARVRKDSEAREAEKARQKRAKRMDWLKQQLQPPTYEYEREAYTEELGAGSSGLWVFEDPSFKAWWDPEGSDHRTLYINAVPGAGKSMLVTTILNSILDKALRSPSGCWKPILYFYCRHNQENKRTFRGILRSMLHQLLSQDAALCDTAYEELQAFDAVKLRSTAWLSAYLKEILPMYSKSYLLIDGLDECTDLEARKALDWCLSLEKGGTDHAVRVLFSGQRSVELFEKLSGYPSIALEFSPHLRDLKRYCLSRRDEFCEKFPFSQAEATAVVNKVENEAAGMFLFAKIVLDNLLSINSLDQLHEELQDGTFPTGLDKAYQRVVSRIYDEVKPHVKADVGKILEWVASAKRLLYWREIQAVFCIDLDKQEAFYKERRLLASCKELCGSLIDLRQPPDAPESEMLVQLVHESARGFLSRRKLIQPELQNAHITLYCLRYLSTDPFKPNLSDAELRINVESGYYALHDYAVAMWYEHLDRLVSDLGPAEAVRNAQKRERSDISCLRIACEKALASFFGYTEGYQDSIL</sequence>
<dbReference type="PANTHER" id="PTHR10039">
    <property type="entry name" value="AMELOGENIN"/>
    <property type="match status" value="1"/>
</dbReference>
<evidence type="ECO:0000313" key="5">
    <source>
        <dbReference type="EMBL" id="CAI4219514.1"/>
    </source>
</evidence>
<evidence type="ECO:0000313" key="6">
    <source>
        <dbReference type="Proteomes" id="UP000838763"/>
    </source>
</evidence>
<dbReference type="Pfam" id="PF22939">
    <property type="entry name" value="WHD_GPIID"/>
    <property type="match status" value="1"/>
</dbReference>
<evidence type="ECO:0000256" key="1">
    <source>
        <dbReference type="ARBA" id="ARBA00022737"/>
    </source>
</evidence>
<feature type="compositionally biased region" description="Basic and acidic residues" evidence="2">
    <location>
        <begin position="1"/>
        <end position="19"/>
    </location>
</feature>
<comment type="caution">
    <text evidence="5">The sequence shown here is derived from an EMBL/GenBank/DDBJ whole genome shotgun (WGS) entry which is preliminary data.</text>
</comment>
<keyword evidence="6" id="KW-1185">Reference proteome</keyword>
<feature type="region of interest" description="Disordered" evidence="2">
    <location>
        <begin position="1"/>
        <end position="27"/>
    </location>
</feature>
<accession>A0A9P1H9Q9</accession>
<gene>
    <name evidence="5" type="ORF">PPNO1_LOCUS9071</name>
</gene>
<reference evidence="5" key="1">
    <citation type="submission" date="2022-11" db="EMBL/GenBank/DDBJ databases">
        <authorList>
            <person name="Scott C."/>
            <person name="Bruce N."/>
        </authorList>
    </citation>
    <scope>NUCLEOTIDE SEQUENCE</scope>
</reference>
<organism evidence="5 6">
    <name type="scientific">Parascedosporium putredinis</name>
    <dbReference type="NCBI Taxonomy" id="1442378"/>
    <lineage>
        <taxon>Eukaryota</taxon>
        <taxon>Fungi</taxon>
        <taxon>Dikarya</taxon>
        <taxon>Ascomycota</taxon>
        <taxon>Pezizomycotina</taxon>
        <taxon>Sordariomycetes</taxon>
        <taxon>Hypocreomycetidae</taxon>
        <taxon>Microascales</taxon>
        <taxon>Microascaceae</taxon>
        <taxon>Parascedosporium</taxon>
    </lineage>
</organism>
<name>A0A9P1H9Q9_9PEZI</name>
<evidence type="ECO:0000259" key="3">
    <source>
        <dbReference type="Pfam" id="PF22939"/>
    </source>
</evidence>
<dbReference type="PANTHER" id="PTHR10039:SF17">
    <property type="entry name" value="FUNGAL STAND N-TERMINAL GOODBYE DOMAIN-CONTAINING PROTEIN-RELATED"/>
    <property type="match status" value="1"/>
</dbReference>
<evidence type="ECO:0008006" key="7">
    <source>
        <dbReference type="Google" id="ProtNLM"/>
    </source>
</evidence>
<dbReference type="Pfam" id="PF24883">
    <property type="entry name" value="NPHP3_N"/>
    <property type="match status" value="1"/>
</dbReference>
<keyword evidence="1" id="KW-0677">Repeat</keyword>
<proteinExistence type="predicted"/>
<evidence type="ECO:0000256" key="2">
    <source>
        <dbReference type="SAM" id="MobiDB-lite"/>
    </source>
</evidence>
<dbReference type="AlphaFoldDB" id="A0A9P1H9Q9"/>
<feature type="domain" description="Nephrocystin 3-like N-terminal" evidence="4">
    <location>
        <begin position="55"/>
        <end position="223"/>
    </location>
</feature>
<dbReference type="InterPro" id="IPR056884">
    <property type="entry name" value="NPHP3-like_N"/>
</dbReference>
<evidence type="ECO:0000259" key="4">
    <source>
        <dbReference type="Pfam" id="PF24883"/>
    </source>
</evidence>
<dbReference type="InterPro" id="IPR027417">
    <property type="entry name" value="P-loop_NTPase"/>
</dbReference>
<dbReference type="SUPFAM" id="SSF52540">
    <property type="entry name" value="P-loop containing nucleoside triphosphate hydrolases"/>
    <property type="match status" value="1"/>
</dbReference>
<protein>
    <recommendedName>
        <fullName evidence="7">NACHT domain-containing protein</fullName>
    </recommendedName>
</protein>
<dbReference type="InterPro" id="IPR054471">
    <property type="entry name" value="GPIID_WHD"/>
</dbReference>
<dbReference type="Gene3D" id="3.40.50.300">
    <property type="entry name" value="P-loop containing nucleotide triphosphate hydrolases"/>
    <property type="match status" value="1"/>
</dbReference>
<dbReference type="OrthoDB" id="21416at2759"/>
<dbReference type="Proteomes" id="UP000838763">
    <property type="component" value="Unassembled WGS sequence"/>
</dbReference>
<feature type="domain" description="GPI inositol-deacylase winged helix" evidence="3">
    <location>
        <begin position="339"/>
        <end position="422"/>
    </location>
</feature>
<dbReference type="EMBL" id="CALLCH030000020">
    <property type="protein sequence ID" value="CAI4219514.1"/>
    <property type="molecule type" value="Genomic_DNA"/>
</dbReference>